<name>A0AA39JMY9_ARMTA</name>
<reference evidence="1" key="1">
    <citation type="submission" date="2023-06" db="EMBL/GenBank/DDBJ databases">
        <authorList>
            <consortium name="Lawrence Berkeley National Laboratory"/>
            <person name="Ahrendt S."/>
            <person name="Sahu N."/>
            <person name="Indic B."/>
            <person name="Wong-Bajracharya J."/>
            <person name="Merenyi Z."/>
            <person name="Ke H.-M."/>
            <person name="Monk M."/>
            <person name="Kocsube S."/>
            <person name="Drula E."/>
            <person name="Lipzen A."/>
            <person name="Balint B."/>
            <person name="Henrissat B."/>
            <person name="Andreopoulos B."/>
            <person name="Martin F.M."/>
            <person name="Harder C.B."/>
            <person name="Rigling D."/>
            <person name="Ford K.L."/>
            <person name="Foster G.D."/>
            <person name="Pangilinan J."/>
            <person name="Papanicolaou A."/>
            <person name="Barry K."/>
            <person name="LaButti K."/>
            <person name="Viragh M."/>
            <person name="Koriabine M."/>
            <person name="Yan M."/>
            <person name="Riley R."/>
            <person name="Champramary S."/>
            <person name="Plett K.L."/>
            <person name="Tsai I.J."/>
            <person name="Slot J."/>
            <person name="Sipos G."/>
            <person name="Plett J."/>
            <person name="Nagy L.G."/>
            <person name="Grigoriev I.V."/>
        </authorList>
    </citation>
    <scope>NUCLEOTIDE SEQUENCE</scope>
    <source>
        <strain evidence="1">CCBAS 213</strain>
    </source>
</reference>
<dbReference type="EMBL" id="JAUEPS010000059">
    <property type="protein sequence ID" value="KAK0443368.1"/>
    <property type="molecule type" value="Genomic_DNA"/>
</dbReference>
<evidence type="ECO:0000313" key="2">
    <source>
        <dbReference type="Proteomes" id="UP001175211"/>
    </source>
</evidence>
<dbReference type="AlphaFoldDB" id="A0AA39JMY9"/>
<dbReference type="InterPro" id="IPR032675">
    <property type="entry name" value="LRR_dom_sf"/>
</dbReference>
<evidence type="ECO:0008006" key="3">
    <source>
        <dbReference type="Google" id="ProtNLM"/>
    </source>
</evidence>
<accession>A0AA39JMY9</accession>
<dbReference type="InterPro" id="IPR036047">
    <property type="entry name" value="F-box-like_dom_sf"/>
</dbReference>
<dbReference type="Gene3D" id="3.80.10.10">
    <property type="entry name" value="Ribonuclease Inhibitor"/>
    <property type="match status" value="1"/>
</dbReference>
<keyword evidence="2" id="KW-1185">Reference proteome</keyword>
<comment type="caution">
    <text evidence="1">The sequence shown here is derived from an EMBL/GenBank/DDBJ whole genome shotgun (WGS) entry which is preliminary data.</text>
</comment>
<evidence type="ECO:0000313" key="1">
    <source>
        <dbReference type="EMBL" id="KAK0443368.1"/>
    </source>
</evidence>
<dbReference type="SUPFAM" id="SSF52047">
    <property type="entry name" value="RNI-like"/>
    <property type="match status" value="1"/>
</dbReference>
<protein>
    <recommendedName>
        <fullName evidence="3">F-box domain-containing protein</fullName>
    </recommendedName>
</protein>
<dbReference type="GeneID" id="85348932"/>
<dbReference type="RefSeq" id="XP_060324687.1">
    <property type="nucleotide sequence ID" value="XM_060465384.1"/>
</dbReference>
<dbReference type="SUPFAM" id="SSF81383">
    <property type="entry name" value="F-box domain"/>
    <property type="match status" value="1"/>
</dbReference>
<gene>
    <name evidence="1" type="ORF">EV420DRAFT_1027954</name>
</gene>
<proteinExistence type="predicted"/>
<dbReference type="Proteomes" id="UP001175211">
    <property type="component" value="Unassembled WGS sequence"/>
</dbReference>
<organism evidence="1 2">
    <name type="scientific">Armillaria tabescens</name>
    <name type="common">Ringless honey mushroom</name>
    <name type="synonym">Agaricus tabescens</name>
    <dbReference type="NCBI Taxonomy" id="1929756"/>
    <lineage>
        <taxon>Eukaryota</taxon>
        <taxon>Fungi</taxon>
        <taxon>Dikarya</taxon>
        <taxon>Basidiomycota</taxon>
        <taxon>Agaricomycotina</taxon>
        <taxon>Agaricomycetes</taxon>
        <taxon>Agaricomycetidae</taxon>
        <taxon>Agaricales</taxon>
        <taxon>Marasmiineae</taxon>
        <taxon>Physalacriaceae</taxon>
        <taxon>Desarmillaria</taxon>
    </lineage>
</organism>
<sequence>MHQPEANQKPITDYIPPEIVDAIIDCLQNDKASLLACSFVCRLFRPRTRVNLFHTLELKLDGTRDIDPDDPSFKDIIEYIREIKLQGVGVPLQLPSISSNSLTTLPNLSSLSLSFVVFQDPWHLHALISHLPGLTGLDLKNVFSRIKVYPSPSPNYFRRSI</sequence>